<dbReference type="GO" id="GO:0003677">
    <property type="term" value="F:DNA binding"/>
    <property type="evidence" value="ECO:0007669"/>
    <property type="project" value="UniProtKB-KW"/>
</dbReference>
<feature type="domain" description="HTH myb-type" evidence="10">
    <location>
        <begin position="9"/>
        <end position="61"/>
    </location>
</feature>
<keyword evidence="4" id="KW-0238">DNA-binding</keyword>
<dbReference type="Proteomes" id="UP001417504">
    <property type="component" value="Unassembled WGS sequence"/>
</dbReference>
<dbReference type="SUPFAM" id="SSF46689">
    <property type="entry name" value="Homeodomain-like"/>
    <property type="match status" value="1"/>
</dbReference>
<evidence type="ECO:0000256" key="1">
    <source>
        <dbReference type="ARBA" id="ARBA00004123"/>
    </source>
</evidence>
<dbReference type="InterPro" id="IPR017930">
    <property type="entry name" value="Myb_dom"/>
</dbReference>
<dbReference type="InterPro" id="IPR015495">
    <property type="entry name" value="Myb_TF_plants"/>
</dbReference>
<feature type="domain" description="Myb-like" evidence="9">
    <location>
        <begin position="9"/>
        <end position="61"/>
    </location>
</feature>
<feature type="domain" description="HTH myb-type" evidence="10">
    <location>
        <begin position="62"/>
        <end position="116"/>
    </location>
</feature>
<keyword evidence="12" id="KW-1185">Reference proteome</keyword>
<feature type="region of interest" description="Disordered" evidence="8">
    <location>
        <begin position="247"/>
        <end position="272"/>
    </location>
</feature>
<evidence type="ECO:0000256" key="7">
    <source>
        <dbReference type="ARBA" id="ARBA00023242"/>
    </source>
</evidence>
<keyword evidence="5" id="KW-0010">Activator</keyword>
<dbReference type="InterPro" id="IPR001005">
    <property type="entry name" value="SANT/Myb"/>
</dbReference>
<organism evidence="11 12">
    <name type="scientific">Stephania japonica</name>
    <dbReference type="NCBI Taxonomy" id="461633"/>
    <lineage>
        <taxon>Eukaryota</taxon>
        <taxon>Viridiplantae</taxon>
        <taxon>Streptophyta</taxon>
        <taxon>Embryophyta</taxon>
        <taxon>Tracheophyta</taxon>
        <taxon>Spermatophyta</taxon>
        <taxon>Magnoliopsida</taxon>
        <taxon>Ranunculales</taxon>
        <taxon>Menispermaceae</taxon>
        <taxon>Menispermoideae</taxon>
        <taxon>Cissampelideae</taxon>
        <taxon>Stephania</taxon>
    </lineage>
</organism>
<evidence type="ECO:0000256" key="4">
    <source>
        <dbReference type="ARBA" id="ARBA00023125"/>
    </source>
</evidence>
<evidence type="ECO:0000313" key="12">
    <source>
        <dbReference type="Proteomes" id="UP001417504"/>
    </source>
</evidence>
<dbReference type="EMBL" id="JBBNAE010000004">
    <property type="protein sequence ID" value="KAK9131359.1"/>
    <property type="molecule type" value="Genomic_DNA"/>
</dbReference>
<dbReference type="AlphaFoldDB" id="A0AAP0JCD0"/>
<evidence type="ECO:0000313" key="11">
    <source>
        <dbReference type="EMBL" id="KAK9131359.1"/>
    </source>
</evidence>
<dbReference type="GO" id="GO:0005634">
    <property type="term" value="C:nucleus"/>
    <property type="evidence" value="ECO:0007669"/>
    <property type="project" value="UniProtKB-SubCell"/>
</dbReference>
<dbReference type="FunFam" id="1.10.10.60:FF:000001">
    <property type="entry name" value="MYB-related transcription factor"/>
    <property type="match status" value="1"/>
</dbReference>
<evidence type="ECO:0000256" key="5">
    <source>
        <dbReference type="ARBA" id="ARBA00023159"/>
    </source>
</evidence>
<keyword evidence="6" id="KW-0804">Transcription</keyword>
<evidence type="ECO:0000259" key="10">
    <source>
        <dbReference type="PROSITE" id="PS51294"/>
    </source>
</evidence>
<keyword evidence="7" id="KW-0539">Nucleus</keyword>
<feature type="domain" description="Myb-like" evidence="9">
    <location>
        <begin position="62"/>
        <end position="112"/>
    </location>
</feature>
<evidence type="ECO:0000256" key="3">
    <source>
        <dbReference type="ARBA" id="ARBA00023015"/>
    </source>
</evidence>
<dbReference type="PANTHER" id="PTHR47999:SF96">
    <property type="entry name" value="TRANSCRIPTION REPRESSOR MYB6-LIKE"/>
    <property type="match status" value="1"/>
</dbReference>
<dbReference type="FunFam" id="1.10.10.60:FF:000302">
    <property type="entry name" value="Transcription factor TT2"/>
    <property type="match status" value="1"/>
</dbReference>
<dbReference type="PROSITE" id="PS50090">
    <property type="entry name" value="MYB_LIKE"/>
    <property type="match status" value="2"/>
</dbReference>
<gene>
    <name evidence="11" type="ORF">Sjap_011846</name>
</gene>
<comment type="caution">
    <text evidence="11">The sequence shown here is derived from an EMBL/GenBank/DDBJ whole genome shotgun (WGS) entry which is preliminary data.</text>
</comment>
<name>A0AAP0JCD0_9MAGN</name>
<evidence type="ECO:0000256" key="6">
    <source>
        <dbReference type="ARBA" id="ARBA00023163"/>
    </source>
</evidence>
<dbReference type="InterPro" id="IPR009057">
    <property type="entry name" value="Homeodomain-like_sf"/>
</dbReference>
<dbReference type="Pfam" id="PF00249">
    <property type="entry name" value="Myb_DNA-binding"/>
    <property type="match status" value="2"/>
</dbReference>
<sequence length="319" mass="35904">MGRSPCCAKQGIKRGAWTAHEDKILINYMKLHGVEGWRSLPIKAGLNRCGKSCRLRWMNYLKPDIKRGNISFEEEDLIIRLHRLLGNRWSLIAGRLPGRTDNEIKNYWNTNLSRKVHYHQNEHKYSATKHNKYSKATPLVKTSANYNKSQVMTKVVRAKASRCTKVFFGSEPRNTVNVNSVAQTGRSDRTSILLNGGSQADRVKDNSSSCNFMASVEEGEFGFSEFLNADFQRVMCEILGNDVNAECGEDGDQNNGADEQESNDHNPLLSSSCDHIDEAPLMSDLEDVLDDWNTSTPQDCFTQLDVCLDLEALASFLDS</sequence>
<proteinExistence type="predicted"/>
<evidence type="ECO:0000259" key="9">
    <source>
        <dbReference type="PROSITE" id="PS50090"/>
    </source>
</evidence>
<dbReference type="PANTHER" id="PTHR47999">
    <property type="entry name" value="TRANSCRIPTION FACTOR MYB8-RELATED-RELATED"/>
    <property type="match status" value="1"/>
</dbReference>
<protein>
    <submittedName>
        <fullName evidence="11">Uncharacterized protein</fullName>
    </submittedName>
</protein>
<dbReference type="Gene3D" id="1.10.10.60">
    <property type="entry name" value="Homeodomain-like"/>
    <property type="match status" value="2"/>
</dbReference>
<evidence type="ECO:0000256" key="8">
    <source>
        <dbReference type="SAM" id="MobiDB-lite"/>
    </source>
</evidence>
<comment type="subcellular location">
    <subcellularLocation>
        <location evidence="1">Nucleus</location>
    </subcellularLocation>
</comment>
<dbReference type="PROSITE" id="PS51294">
    <property type="entry name" value="HTH_MYB"/>
    <property type="match status" value="2"/>
</dbReference>
<reference evidence="11 12" key="1">
    <citation type="submission" date="2024-01" db="EMBL/GenBank/DDBJ databases">
        <title>Genome assemblies of Stephania.</title>
        <authorList>
            <person name="Yang L."/>
        </authorList>
    </citation>
    <scope>NUCLEOTIDE SEQUENCE [LARGE SCALE GENOMIC DNA]</scope>
    <source>
        <strain evidence="11">QJT</strain>
        <tissue evidence="11">Leaf</tissue>
    </source>
</reference>
<accession>A0AAP0JCD0</accession>
<evidence type="ECO:0000256" key="2">
    <source>
        <dbReference type="ARBA" id="ARBA00022737"/>
    </source>
</evidence>
<dbReference type="CDD" id="cd00167">
    <property type="entry name" value="SANT"/>
    <property type="match status" value="2"/>
</dbReference>
<keyword evidence="2" id="KW-0677">Repeat</keyword>
<keyword evidence="3" id="KW-0805">Transcription regulation</keyword>
<dbReference type="SMART" id="SM00717">
    <property type="entry name" value="SANT"/>
    <property type="match status" value="2"/>
</dbReference>